<dbReference type="GeneID" id="98155855"/>
<sequence length="73" mass="8266">MCRDFCCSALPPSTGLLAFAVASSYARVVRRSYHGPHSLTKGRLYTGTSMKPSKQAKSRHSMAYSARIWRWRQ</sequence>
<comment type="caution">
    <text evidence="1">The sequence shown here is derived from an EMBL/GenBank/DDBJ whole genome shotgun (WGS) entry which is preliminary data.</text>
</comment>
<proteinExistence type="predicted"/>
<dbReference type="EMBL" id="JBFXLR010000031">
    <property type="protein sequence ID" value="KAL2846791.1"/>
    <property type="molecule type" value="Genomic_DNA"/>
</dbReference>
<evidence type="ECO:0000313" key="1">
    <source>
        <dbReference type="EMBL" id="KAL2846791.1"/>
    </source>
</evidence>
<evidence type="ECO:0008006" key="3">
    <source>
        <dbReference type="Google" id="ProtNLM"/>
    </source>
</evidence>
<dbReference type="RefSeq" id="XP_070897375.1">
    <property type="nucleotide sequence ID" value="XM_071040691.1"/>
</dbReference>
<accession>A0ABR4K3Z8</accession>
<organism evidence="1 2">
    <name type="scientific">Aspergillus pseudodeflectus</name>
    <dbReference type="NCBI Taxonomy" id="176178"/>
    <lineage>
        <taxon>Eukaryota</taxon>
        <taxon>Fungi</taxon>
        <taxon>Dikarya</taxon>
        <taxon>Ascomycota</taxon>
        <taxon>Pezizomycotina</taxon>
        <taxon>Eurotiomycetes</taxon>
        <taxon>Eurotiomycetidae</taxon>
        <taxon>Eurotiales</taxon>
        <taxon>Aspergillaceae</taxon>
        <taxon>Aspergillus</taxon>
        <taxon>Aspergillus subgen. Nidulantes</taxon>
    </lineage>
</organism>
<protein>
    <recommendedName>
        <fullName evidence="3">Secreted protein</fullName>
    </recommendedName>
</protein>
<dbReference type="Proteomes" id="UP001610444">
    <property type="component" value="Unassembled WGS sequence"/>
</dbReference>
<keyword evidence="2" id="KW-1185">Reference proteome</keyword>
<evidence type="ECO:0000313" key="2">
    <source>
        <dbReference type="Proteomes" id="UP001610444"/>
    </source>
</evidence>
<gene>
    <name evidence="1" type="ORF">BJX68DRAFT_240512</name>
</gene>
<name>A0ABR4K3Z8_9EURO</name>
<reference evidence="1 2" key="1">
    <citation type="submission" date="2024-07" db="EMBL/GenBank/DDBJ databases">
        <title>Section-level genome sequencing and comparative genomics of Aspergillus sections Usti and Cavernicolus.</title>
        <authorList>
            <consortium name="Lawrence Berkeley National Laboratory"/>
            <person name="Nybo J.L."/>
            <person name="Vesth T.C."/>
            <person name="Theobald S."/>
            <person name="Frisvad J.C."/>
            <person name="Larsen T.O."/>
            <person name="Kjaerboelling I."/>
            <person name="Rothschild-Mancinelli K."/>
            <person name="Lyhne E.K."/>
            <person name="Kogle M.E."/>
            <person name="Barry K."/>
            <person name="Clum A."/>
            <person name="Na H."/>
            <person name="Ledsgaard L."/>
            <person name="Lin J."/>
            <person name="Lipzen A."/>
            <person name="Kuo A."/>
            <person name="Riley R."/>
            <person name="Mondo S."/>
            <person name="LaButti K."/>
            <person name="Haridas S."/>
            <person name="Pangalinan J."/>
            <person name="Salamov A.A."/>
            <person name="Simmons B.A."/>
            <person name="Magnuson J.K."/>
            <person name="Chen J."/>
            <person name="Drula E."/>
            <person name="Henrissat B."/>
            <person name="Wiebenga A."/>
            <person name="Lubbers R.J."/>
            <person name="Gomes A.C."/>
            <person name="Macurrencykelacurrency M.R."/>
            <person name="Stajich J."/>
            <person name="Grigoriev I.V."/>
            <person name="Mortensen U.H."/>
            <person name="De vries R.P."/>
            <person name="Baker S.E."/>
            <person name="Andersen M.R."/>
        </authorList>
    </citation>
    <scope>NUCLEOTIDE SEQUENCE [LARGE SCALE GENOMIC DNA]</scope>
    <source>
        <strain evidence="1 2">CBS 756.74</strain>
    </source>
</reference>